<evidence type="ECO:0000313" key="2">
    <source>
        <dbReference type="EMBL" id="CAK0832234.1"/>
    </source>
</evidence>
<dbReference type="EMBL" id="CAUYUJ010011598">
    <property type="protein sequence ID" value="CAK0832234.1"/>
    <property type="molecule type" value="Genomic_DNA"/>
</dbReference>
<reference evidence="2" key="1">
    <citation type="submission" date="2023-10" db="EMBL/GenBank/DDBJ databases">
        <authorList>
            <person name="Chen Y."/>
            <person name="Shah S."/>
            <person name="Dougan E. K."/>
            <person name="Thang M."/>
            <person name="Chan C."/>
        </authorList>
    </citation>
    <scope>NUCLEOTIDE SEQUENCE [LARGE SCALE GENOMIC DNA]</scope>
</reference>
<protein>
    <recommendedName>
        <fullName evidence="4">Altered inheritance of mitochondria protein 24, mitochondrial</fullName>
    </recommendedName>
</protein>
<evidence type="ECO:0000313" key="3">
    <source>
        <dbReference type="Proteomes" id="UP001189429"/>
    </source>
</evidence>
<sequence>MTALSPGAEQTQGVVPARMILQDGARLQAEQLSIQAFSEMSPAGSMVLGASAQVLLKGGFDCSCSLDQGAHSVFEAGGDITVSAPSLKAAGPRWTEVVDAVPQQVRLGEGARLRGGAVGLLSGRLLVGQSGSLEAERDLQARAQHLALWGSARAVHRGSFHASGSLAVGPGAELTAHAVLAESCGTAAIDGLVQGTIVRVMASLLEGKGSISPPSASAELAERSANEGFCSSLGPDWEASGREAAAEGEGWASLRCTDAADRCHCISLRWREDHPAGARQPPRPTDGGLVHESHTCCAEPKDTISCGGYHTAVLRSDGTVWTAGEGAERPARGRADVRPGHVRRGDGRGAGRGPRRRAHGGPAQGRDGVDRGTGRGGPARGRADVRPGHVRRGDGRGAGRGPRRRAHGGPAQGRDGVDRGMGREGPARGRADVRPGHVRRGDGRGAGRGPRRRAHGGPAQGRDGVDRGKGRGGPARGRADVPPGHVRRGDGRGEGTDRKVFVAWPRAALRQIGAAVSVGARELEQHCSSR</sequence>
<keyword evidence="3" id="KW-1185">Reference proteome</keyword>
<comment type="caution">
    <text evidence="2">The sequence shown here is derived from an EMBL/GenBank/DDBJ whole genome shotgun (WGS) entry which is preliminary data.</text>
</comment>
<evidence type="ECO:0008006" key="4">
    <source>
        <dbReference type="Google" id="ProtNLM"/>
    </source>
</evidence>
<feature type="compositionally biased region" description="Basic and acidic residues" evidence="1">
    <location>
        <begin position="326"/>
        <end position="349"/>
    </location>
</feature>
<feature type="compositionally biased region" description="Basic and acidic residues" evidence="1">
    <location>
        <begin position="487"/>
        <end position="497"/>
    </location>
</feature>
<organism evidence="2 3">
    <name type="scientific">Prorocentrum cordatum</name>
    <dbReference type="NCBI Taxonomy" id="2364126"/>
    <lineage>
        <taxon>Eukaryota</taxon>
        <taxon>Sar</taxon>
        <taxon>Alveolata</taxon>
        <taxon>Dinophyceae</taxon>
        <taxon>Prorocentrales</taxon>
        <taxon>Prorocentraceae</taxon>
        <taxon>Prorocentrum</taxon>
    </lineage>
</organism>
<name>A0ABN9SKH5_9DINO</name>
<proteinExistence type="predicted"/>
<dbReference type="SUPFAM" id="SSF50985">
    <property type="entry name" value="RCC1/BLIP-II"/>
    <property type="match status" value="1"/>
</dbReference>
<dbReference type="PROSITE" id="PS00626">
    <property type="entry name" value="RCC1_2"/>
    <property type="match status" value="1"/>
</dbReference>
<feature type="region of interest" description="Disordered" evidence="1">
    <location>
        <begin position="324"/>
        <end position="497"/>
    </location>
</feature>
<dbReference type="Proteomes" id="UP001189429">
    <property type="component" value="Unassembled WGS sequence"/>
</dbReference>
<gene>
    <name evidence="2" type="ORF">PCOR1329_LOCUS30299</name>
</gene>
<accession>A0ABN9SKH5</accession>
<feature type="compositionally biased region" description="Basic and acidic residues" evidence="1">
    <location>
        <begin position="381"/>
        <end position="397"/>
    </location>
</feature>
<dbReference type="Pfam" id="PF13540">
    <property type="entry name" value="RCC1_2"/>
    <property type="match status" value="1"/>
</dbReference>
<dbReference type="InterPro" id="IPR009091">
    <property type="entry name" value="RCC1/BLIP-II"/>
</dbReference>
<evidence type="ECO:0000256" key="1">
    <source>
        <dbReference type="SAM" id="MobiDB-lite"/>
    </source>
</evidence>
<feature type="compositionally biased region" description="Basic and acidic residues" evidence="1">
    <location>
        <begin position="415"/>
        <end position="445"/>
    </location>
</feature>
<dbReference type="InterPro" id="IPR000408">
    <property type="entry name" value="Reg_chr_condens"/>
</dbReference>